<dbReference type="GO" id="GO:0046872">
    <property type="term" value="F:metal ion binding"/>
    <property type="evidence" value="ECO:0007669"/>
    <property type="project" value="UniProtKB-KW"/>
</dbReference>
<keyword evidence="2" id="KW-0460">Magnesium</keyword>
<keyword evidence="3" id="KW-0808">Transferase</keyword>
<dbReference type="EMBL" id="VFPP01000001">
    <property type="protein sequence ID" value="TQM79299.1"/>
    <property type="molecule type" value="Genomic_DNA"/>
</dbReference>
<dbReference type="Pfam" id="PF00348">
    <property type="entry name" value="polyprenyl_synt"/>
    <property type="match status" value="1"/>
</dbReference>
<evidence type="ECO:0000256" key="3">
    <source>
        <dbReference type="RuleBase" id="RU004466"/>
    </source>
</evidence>
<sequence length="362" mass="37777">MVSPDAVDRARPVRDVVAWSRGLVEPALREAVDALPAPLRLVAGYHRGWWDERGHRTDAAGGKAIRPALALLAAEAVGGTAGAAVPAAAAVELVHDFTLLHDDVLDGDRTRRHRAAAWHVFGLDAAVLTGDALLAAAFDVLAASGHPAALTGVRVLNAAVRDLVEGEHADLAFERQPDVGVAECVAMVERKTGGLLAGACALGASFGGAEAVVVAGLRDFGLRLGVAYQHVDDLLGIWGEPGRTGKPVHADLRARKKSLPVVAALTSDTPAGRELAALYRKHPIPSDARRAADPAEPDRLDPAADAARAADLVERAGGRAWSERQAESLLAASLRHLGSVDPVPRAAAELTALAHAIVRRDH</sequence>
<dbReference type="RefSeq" id="WP_425473807.1">
    <property type="nucleotide sequence ID" value="NZ_VFPP01000001.1"/>
</dbReference>
<evidence type="ECO:0000256" key="2">
    <source>
        <dbReference type="ARBA" id="ARBA00022842"/>
    </source>
</evidence>
<dbReference type="PROSITE" id="PS00723">
    <property type="entry name" value="POLYPRENYL_SYNTHASE_1"/>
    <property type="match status" value="1"/>
</dbReference>
<dbReference type="PANTHER" id="PTHR12001">
    <property type="entry name" value="GERANYLGERANYL PYROPHOSPHATE SYNTHASE"/>
    <property type="match status" value="1"/>
</dbReference>
<comment type="caution">
    <text evidence="4">The sequence shown here is derived from an EMBL/GenBank/DDBJ whole genome shotgun (WGS) entry which is preliminary data.</text>
</comment>
<dbReference type="GO" id="GO:0008299">
    <property type="term" value="P:isoprenoid biosynthetic process"/>
    <property type="evidence" value="ECO:0007669"/>
    <property type="project" value="InterPro"/>
</dbReference>
<evidence type="ECO:0000313" key="5">
    <source>
        <dbReference type="Proteomes" id="UP000316628"/>
    </source>
</evidence>
<dbReference type="InterPro" id="IPR033749">
    <property type="entry name" value="Polyprenyl_synt_CS"/>
</dbReference>
<proteinExistence type="inferred from homology"/>
<reference evidence="4 5" key="1">
    <citation type="submission" date="2019-06" db="EMBL/GenBank/DDBJ databases">
        <title>Sequencing the genomes of 1000 actinobacteria strains.</title>
        <authorList>
            <person name="Klenk H.-P."/>
        </authorList>
    </citation>
    <scope>NUCLEOTIDE SEQUENCE [LARGE SCALE GENOMIC DNA]</scope>
    <source>
        <strain evidence="4 5">DSM 45456</strain>
    </source>
</reference>
<evidence type="ECO:0000256" key="1">
    <source>
        <dbReference type="ARBA" id="ARBA00022723"/>
    </source>
</evidence>
<name>A0A543J908_9PSEU</name>
<dbReference type="CDD" id="cd00685">
    <property type="entry name" value="Trans_IPPS_HT"/>
    <property type="match status" value="1"/>
</dbReference>
<protein>
    <submittedName>
        <fullName evidence="4">Geranylgeranyl diphosphate synthase type I</fullName>
    </submittedName>
</protein>
<evidence type="ECO:0000313" key="4">
    <source>
        <dbReference type="EMBL" id="TQM79299.1"/>
    </source>
</evidence>
<gene>
    <name evidence="4" type="ORF">FHX81_1602</name>
</gene>
<dbReference type="AlphaFoldDB" id="A0A543J908"/>
<accession>A0A543J908</accession>
<dbReference type="SFLD" id="SFLDS00005">
    <property type="entry name" value="Isoprenoid_Synthase_Type_I"/>
    <property type="match status" value="1"/>
</dbReference>
<dbReference type="Gene3D" id="1.10.600.10">
    <property type="entry name" value="Farnesyl Diphosphate Synthase"/>
    <property type="match status" value="1"/>
</dbReference>
<comment type="similarity">
    <text evidence="3">Belongs to the FPP/GGPP synthase family.</text>
</comment>
<dbReference type="Proteomes" id="UP000316628">
    <property type="component" value="Unassembled WGS sequence"/>
</dbReference>
<keyword evidence="1" id="KW-0479">Metal-binding</keyword>
<dbReference type="InterPro" id="IPR008949">
    <property type="entry name" value="Isoprenoid_synthase_dom_sf"/>
</dbReference>
<dbReference type="PANTHER" id="PTHR12001:SF86">
    <property type="entry name" value="GERANYLGERANYL DIPHOSPHATE SYNTHASE"/>
    <property type="match status" value="1"/>
</dbReference>
<keyword evidence="5" id="KW-1185">Reference proteome</keyword>
<dbReference type="GO" id="GO:0004659">
    <property type="term" value="F:prenyltransferase activity"/>
    <property type="evidence" value="ECO:0007669"/>
    <property type="project" value="InterPro"/>
</dbReference>
<organism evidence="4 5">
    <name type="scientific">Saccharothrix saharensis</name>
    <dbReference type="NCBI Taxonomy" id="571190"/>
    <lineage>
        <taxon>Bacteria</taxon>
        <taxon>Bacillati</taxon>
        <taxon>Actinomycetota</taxon>
        <taxon>Actinomycetes</taxon>
        <taxon>Pseudonocardiales</taxon>
        <taxon>Pseudonocardiaceae</taxon>
        <taxon>Saccharothrix</taxon>
    </lineage>
</organism>
<dbReference type="InterPro" id="IPR000092">
    <property type="entry name" value="Polyprenyl_synt"/>
</dbReference>
<dbReference type="SUPFAM" id="SSF48576">
    <property type="entry name" value="Terpenoid synthases"/>
    <property type="match status" value="1"/>
</dbReference>